<accession>A0AA51RR41</accession>
<dbReference type="Gene3D" id="2.30.42.10">
    <property type="match status" value="1"/>
</dbReference>
<reference evidence="3 4" key="1">
    <citation type="submission" date="2023-08" db="EMBL/GenBank/DDBJ databases">
        <title>Pleionea litopenaei sp. nov., isolated from stomach of juvenile Litopenaeus vannamei.</title>
        <authorList>
            <person name="Rho A.M."/>
            <person name="Hwang C.Y."/>
        </authorList>
    </citation>
    <scope>NUCLEOTIDE SEQUENCE [LARGE SCALE GENOMIC DNA]</scope>
    <source>
        <strain evidence="3 4">HL-JVS1</strain>
    </source>
</reference>
<organism evidence="3 4">
    <name type="scientific">Pleionea litopenaei</name>
    <dbReference type="NCBI Taxonomy" id="3070815"/>
    <lineage>
        <taxon>Bacteria</taxon>
        <taxon>Pseudomonadati</taxon>
        <taxon>Pseudomonadota</taxon>
        <taxon>Gammaproteobacteria</taxon>
        <taxon>Oceanospirillales</taxon>
        <taxon>Pleioneaceae</taxon>
        <taxon>Pleionea</taxon>
    </lineage>
</organism>
<dbReference type="Gene3D" id="3.30.750.170">
    <property type="match status" value="1"/>
</dbReference>
<dbReference type="Pfam" id="PF18294">
    <property type="entry name" value="Pept_S41_N"/>
    <property type="match status" value="1"/>
</dbReference>
<feature type="domain" description="PDZ" evidence="2">
    <location>
        <begin position="100"/>
        <end position="147"/>
    </location>
</feature>
<evidence type="ECO:0000259" key="2">
    <source>
        <dbReference type="PROSITE" id="PS50106"/>
    </source>
</evidence>
<dbReference type="InterPro" id="IPR029045">
    <property type="entry name" value="ClpP/crotonase-like_dom_sf"/>
</dbReference>
<dbReference type="PANTHER" id="PTHR32060:SF30">
    <property type="entry name" value="CARBOXY-TERMINAL PROCESSING PROTEASE CTPA"/>
    <property type="match status" value="1"/>
</dbReference>
<feature type="chain" id="PRO_5041462295" evidence="1">
    <location>
        <begin position="18"/>
        <end position="438"/>
    </location>
</feature>
<evidence type="ECO:0000313" key="4">
    <source>
        <dbReference type="Proteomes" id="UP001239782"/>
    </source>
</evidence>
<dbReference type="GO" id="GO:0004175">
    <property type="term" value="F:endopeptidase activity"/>
    <property type="evidence" value="ECO:0007669"/>
    <property type="project" value="TreeGrafter"/>
</dbReference>
<dbReference type="GO" id="GO:0030288">
    <property type="term" value="C:outer membrane-bounded periplasmic space"/>
    <property type="evidence" value="ECO:0007669"/>
    <property type="project" value="TreeGrafter"/>
</dbReference>
<dbReference type="Gene3D" id="3.90.226.10">
    <property type="entry name" value="2-enoyl-CoA Hydratase, Chain A, domain 1"/>
    <property type="match status" value="1"/>
</dbReference>
<protein>
    <submittedName>
        <fullName evidence="3">S41 family peptidase</fullName>
    </submittedName>
</protein>
<dbReference type="EMBL" id="CP133548">
    <property type="protein sequence ID" value="WMS85993.1"/>
    <property type="molecule type" value="Genomic_DNA"/>
</dbReference>
<evidence type="ECO:0000313" key="3">
    <source>
        <dbReference type="EMBL" id="WMS85993.1"/>
    </source>
</evidence>
<dbReference type="RefSeq" id="WP_309201145.1">
    <property type="nucleotide sequence ID" value="NZ_CP133548.1"/>
</dbReference>
<dbReference type="SUPFAM" id="SSF50156">
    <property type="entry name" value="PDZ domain-like"/>
    <property type="match status" value="1"/>
</dbReference>
<feature type="signal peptide" evidence="1">
    <location>
        <begin position="1"/>
        <end position="17"/>
    </location>
</feature>
<dbReference type="GO" id="GO:0006508">
    <property type="term" value="P:proteolysis"/>
    <property type="evidence" value="ECO:0007669"/>
    <property type="project" value="InterPro"/>
</dbReference>
<dbReference type="PROSITE" id="PS51257">
    <property type="entry name" value="PROKAR_LIPOPROTEIN"/>
    <property type="match status" value="1"/>
</dbReference>
<dbReference type="Pfam" id="PF03572">
    <property type="entry name" value="Peptidase_S41"/>
    <property type="match status" value="1"/>
</dbReference>
<gene>
    <name evidence="3" type="ORF">Q9312_12270</name>
</gene>
<dbReference type="KEGG" id="plei:Q9312_12270"/>
<dbReference type="GO" id="GO:0008236">
    <property type="term" value="F:serine-type peptidase activity"/>
    <property type="evidence" value="ECO:0007669"/>
    <property type="project" value="InterPro"/>
</dbReference>
<dbReference type="GO" id="GO:0007165">
    <property type="term" value="P:signal transduction"/>
    <property type="evidence" value="ECO:0007669"/>
    <property type="project" value="TreeGrafter"/>
</dbReference>
<keyword evidence="1" id="KW-0732">Signal</keyword>
<name>A0AA51RR41_9GAMM</name>
<dbReference type="InterPro" id="IPR001478">
    <property type="entry name" value="PDZ"/>
</dbReference>
<dbReference type="AlphaFoldDB" id="A0AA51RR41"/>
<keyword evidence="4" id="KW-1185">Reference proteome</keyword>
<dbReference type="InterPro" id="IPR041613">
    <property type="entry name" value="Pept_S41_N"/>
</dbReference>
<dbReference type="PROSITE" id="PS50106">
    <property type="entry name" value="PDZ"/>
    <property type="match status" value="1"/>
</dbReference>
<dbReference type="CDD" id="cd07561">
    <property type="entry name" value="Peptidase_S41_CPP_like"/>
    <property type="match status" value="1"/>
</dbReference>
<dbReference type="PANTHER" id="PTHR32060">
    <property type="entry name" value="TAIL-SPECIFIC PROTEASE"/>
    <property type="match status" value="1"/>
</dbReference>
<proteinExistence type="predicted"/>
<dbReference type="SUPFAM" id="SSF52096">
    <property type="entry name" value="ClpP/crotonase"/>
    <property type="match status" value="1"/>
</dbReference>
<evidence type="ECO:0000256" key="1">
    <source>
        <dbReference type="SAM" id="SignalP"/>
    </source>
</evidence>
<dbReference type="InterPro" id="IPR036034">
    <property type="entry name" value="PDZ_sf"/>
</dbReference>
<sequence>MFLKKALLVSLSTFILAGCSNSDNSNNLNGSGEYPACSLPDQNLVWFDYLKDWYLFYSDLPDQINPEGYVSIEEMLNAVRSPDDRFSYVLTRAEYDEFFNSGSYFGYGFSSNTTQVADAYVIRYVFSGSGADQAGLKRGDRLIEINGYTATEIKAQNLSGETVYGPDQDGYTIDITYINSNDQTISTQMTKGQVSTNTVFDVETFNTSAGTVGYLSFQHGFIEPSAAELNQAFATLSAVNPSQLILDLRYNGGGRISIAEQLGSLIGGDTTSGSIFGTLEFNDKHSDQNSTYYFDNLVNKLDISRLIVLTTENTCSASEMIINGIDPFIEVVTVGDTTCGKPIGMSPQEYCEMVMSAINFKVTNANGFGDYFNGINAQCNVTDQIVADWGSLQDPVFAEGLYFAENDACSNVNNYVVQKRSPSSQQKSMKELLFDNRY</sequence>
<dbReference type="InterPro" id="IPR005151">
    <property type="entry name" value="Tail-specific_protease"/>
</dbReference>
<dbReference type="Proteomes" id="UP001239782">
    <property type="component" value="Chromosome"/>
</dbReference>